<feature type="compositionally biased region" description="Basic residues" evidence="1">
    <location>
        <begin position="387"/>
        <end position="399"/>
    </location>
</feature>
<dbReference type="AlphaFoldDB" id="A0A9P0AXL5"/>
<feature type="compositionally biased region" description="Acidic residues" evidence="1">
    <location>
        <begin position="360"/>
        <end position="370"/>
    </location>
</feature>
<sequence length="655" mass="74179">MDCDSEEKSHLLSLPDCLMMILLSYLDSTSLYQMSRTNLYFKNIISDLSLWRYIDARKEPNTTEKVAYCADRVHEKTCTALFRAHSKKIGVVQRAFFSNITKFDNMKILALENQFIDGRYVKYSHFPRNLEELSLRESYIKMNRNFFKGSCERFTKLRVLILDGCHWTDCGFLMSIAKYESLEIISLVGCKSLDSDSIAYFGLARFGYQKLKIFDCRFTGYAQSILKSFVNNQSILAYYFQHDRSYKLDYGDYLMDRRERDGRKRGSDSHGCMQMCYSCSEVDDHTFIQFINVVGVSAVSGFPRSALYKDPYGPCTCGYKERALAERDVPVQEETAPELDDSSKCKRRRIDLPDFLTPSEYDDESSDDDAQWVPLDGSSGSDGKRPSGSRKRKGSKFRKLNHIRTHIVIDLSNHNNNVASIPEDIPSFPSLVNSTPKTTSESSQSSDDDDGGGGGAGPAKKRKRDGGSNEATPRRSPRVSSSGMAPPPRGDTDEEIENELTPEKSAAGGGGRDDVSPAPSPEPPQGPSNARNELPVAEQVLRRLMNIDRLNDPFRVQIISMENNQGRREEQDIYLQHLQMEAVPEKKIPLKRLSLRGYLKITDKILTCIKDLSLDLLDLTYTQCTVEGINNFLSYNPNCRIVHNKFCTCKPSLPF</sequence>
<feature type="domain" description="F-box" evidence="2">
    <location>
        <begin position="8"/>
        <end position="54"/>
    </location>
</feature>
<dbReference type="PROSITE" id="PS50181">
    <property type="entry name" value="FBOX"/>
    <property type="match status" value="1"/>
</dbReference>
<dbReference type="Gene3D" id="1.20.1280.50">
    <property type="match status" value="1"/>
</dbReference>
<dbReference type="InterPro" id="IPR001810">
    <property type="entry name" value="F-box_dom"/>
</dbReference>
<dbReference type="Proteomes" id="UP001154078">
    <property type="component" value="Chromosome 11"/>
</dbReference>
<dbReference type="EMBL" id="OV121142">
    <property type="protein sequence ID" value="CAH0549656.1"/>
    <property type="molecule type" value="Genomic_DNA"/>
</dbReference>
<accession>A0A9P0AXL5</accession>
<gene>
    <name evidence="3" type="ORF">MELIAE_LOCUS2739</name>
</gene>
<dbReference type="Gene3D" id="3.80.10.10">
    <property type="entry name" value="Ribonuclease Inhibitor"/>
    <property type="match status" value="1"/>
</dbReference>
<keyword evidence="4" id="KW-1185">Reference proteome</keyword>
<evidence type="ECO:0000259" key="2">
    <source>
        <dbReference type="PROSITE" id="PS50181"/>
    </source>
</evidence>
<organism evidence="3 4">
    <name type="scientific">Brassicogethes aeneus</name>
    <name type="common">Rape pollen beetle</name>
    <name type="synonym">Meligethes aeneus</name>
    <dbReference type="NCBI Taxonomy" id="1431903"/>
    <lineage>
        <taxon>Eukaryota</taxon>
        <taxon>Metazoa</taxon>
        <taxon>Ecdysozoa</taxon>
        <taxon>Arthropoda</taxon>
        <taxon>Hexapoda</taxon>
        <taxon>Insecta</taxon>
        <taxon>Pterygota</taxon>
        <taxon>Neoptera</taxon>
        <taxon>Endopterygota</taxon>
        <taxon>Coleoptera</taxon>
        <taxon>Polyphaga</taxon>
        <taxon>Cucujiformia</taxon>
        <taxon>Nitidulidae</taxon>
        <taxon>Meligethinae</taxon>
        <taxon>Brassicogethes</taxon>
    </lineage>
</organism>
<dbReference type="SUPFAM" id="SSF81383">
    <property type="entry name" value="F-box domain"/>
    <property type="match status" value="1"/>
</dbReference>
<dbReference type="InterPro" id="IPR036047">
    <property type="entry name" value="F-box-like_dom_sf"/>
</dbReference>
<dbReference type="InterPro" id="IPR032675">
    <property type="entry name" value="LRR_dom_sf"/>
</dbReference>
<reference evidence="3" key="1">
    <citation type="submission" date="2021-12" db="EMBL/GenBank/DDBJ databases">
        <authorList>
            <person name="King R."/>
        </authorList>
    </citation>
    <scope>NUCLEOTIDE SEQUENCE</scope>
</reference>
<name>A0A9P0AXL5_BRAAE</name>
<evidence type="ECO:0000313" key="3">
    <source>
        <dbReference type="EMBL" id="CAH0549656.1"/>
    </source>
</evidence>
<proteinExistence type="predicted"/>
<dbReference type="OrthoDB" id="9856535at2759"/>
<dbReference type="Pfam" id="PF12937">
    <property type="entry name" value="F-box-like"/>
    <property type="match status" value="1"/>
</dbReference>
<protein>
    <recommendedName>
        <fullName evidence="2">F-box domain-containing protein</fullName>
    </recommendedName>
</protein>
<dbReference type="SUPFAM" id="SSF52047">
    <property type="entry name" value="RNI-like"/>
    <property type="match status" value="1"/>
</dbReference>
<feature type="compositionally biased region" description="Polar residues" evidence="1">
    <location>
        <begin position="430"/>
        <end position="445"/>
    </location>
</feature>
<evidence type="ECO:0000313" key="4">
    <source>
        <dbReference type="Proteomes" id="UP001154078"/>
    </source>
</evidence>
<feature type="region of interest" description="Disordered" evidence="1">
    <location>
        <begin position="356"/>
        <end position="399"/>
    </location>
</feature>
<feature type="region of interest" description="Disordered" evidence="1">
    <location>
        <begin position="420"/>
        <end position="533"/>
    </location>
</feature>
<evidence type="ECO:0000256" key="1">
    <source>
        <dbReference type="SAM" id="MobiDB-lite"/>
    </source>
</evidence>